<evidence type="ECO:0000256" key="5">
    <source>
        <dbReference type="ARBA" id="ARBA00022946"/>
    </source>
</evidence>
<evidence type="ECO:0000256" key="4">
    <source>
        <dbReference type="ARBA" id="ARBA00022792"/>
    </source>
</evidence>
<comment type="similarity">
    <text evidence="2 9">Belongs to the OXA1/ALB3/YidC family.</text>
</comment>
<evidence type="ECO:0000256" key="10">
    <source>
        <dbReference type="SAM" id="Phobius"/>
    </source>
</evidence>
<evidence type="ECO:0000256" key="7">
    <source>
        <dbReference type="ARBA" id="ARBA00023128"/>
    </source>
</evidence>
<evidence type="ECO:0000313" key="13">
    <source>
        <dbReference type="Proteomes" id="UP000799302"/>
    </source>
</evidence>
<feature type="transmembrane region" description="Helical" evidence="10">
    <location>
        <begin position="305"/>
        <end position="327"/>
    </location>
</feature>
<evidence type="ECO:0000259" key="11">
    <source>
        <dbReference type="Pfam" id="PF02096"/>
    </source>
</evidence>
<feature type="domain" description="Membrane insertase YidC/Oxa/ALB C-terminal" evidence="11">
    <location>
        <begin position="147"/>
        <end position="342"/>
    </location>
</feature>
<evidence type="ECO:0000256" key="2">
    <source>
        <dbReference type="ARBA" id="ARBA00009877"/>
    </source>
</evidence>
<feature type="transmembrane region" description="Helical" evidence="10">
    <location>
        <begin position="268"/>
        <end position="285"/>
    </location>
</feature>
<keyword evidence="13" id="KW-1185">Reference proteome</keyword>
<dbReference type="Proteomes" id="UP000799302">
    <property type="component" value="Unassembled WGS sequence"/>
</dbReference>
<dbReference type="GO" id="GO:0032977">
    <property type="term" value="F:membrane insertase activity"/>
    <property type="evidence" value="ECO:0007669"/>
    <property type="project" value="InterPro"/>
</dbReference>
<evidence type="ECO:0000256" key="3">
    <source>
        <dbReference type="ARBA" id="ARBA00022692"/>
    </source>
</evidence>
<keyword evidence="8 10" id="KW-0472">Membrane</keyword>
<dbReference type="AlphaFoldDB" id="A0A6A6TT97"/>
<name>A0A6A6TT97_9PEZI</name>
<dbReference type="GO" id="GO:0032979">
    <property type="term" value="P:protein insertion into mitochondrial inner membrane from matrix"/>
    <property type="evidence" value="ECO:0007669"/>
    <property type="project" value="TreeGrafter"/>
</dbReference>
<reference evidence="12" key="1">
    <citation type="journal article" date="2020" name="Stud. Mycol.">
        <title>101 Dothideomycetes genomes: a test case for predicting lifestyles and emergence of pathogens.</title>
        <authorList>
            <person name="Haridas S."/>
            <person name="Albert R."/>
            <person name="Binder M."/>
            <person name="Bloem J."/>
            <person name="Labutti K."/>
            <person name="Salamov A."/>
            <person name="Andreopoulos B."/>
            <person name="Baker S."/>
            <person name="Barry K."/>
            <person name="Bills G."/>
            <person name="Bluhm B."/>
            <person name="Cannon C."/>
            <person name="Castanera R."/>
            <person name="Culley D."/>
            <person name="Daum C."/>
            <person name="Ezra D."/>
            <person name="Gonzalez J."/>
            <person name="Henrissat B."/>
            <person name="Kuo A."/>
            <person name="Liang C."/>
            <person name="Lipzen A."/>
            <person name="Lutzoni F."/>
            <person name="Magnuson J."/>
            <person name="Mondo S."/>
            <person name="Nolan M."/>
            <person name="Ohm R."/>
            <person name="Pangilinan J."/>
            <person name="Park H.-J."/>
            <person name="Ramirez L."/>
            <person name="Alfaro M."/>
            <person name="Sun H."/>
            <person name="Tritt A."/>
            <person name="Yoshinaga Y."/>
            <person name="Zwiers L.-H."/>
            <person name="Turgeon B."/>
            <person name="Goodwin S."/>
            <person name="Spatafora J."/>
            <person name="Crous P."/>
            <person name="Grigoriev I."/>
        </authorList>
    </citation>
    <scope>NUCLEOTIDE SEQUENCE</scope>
    <source>
        <strain evidence="12">CBS 115976</strain>
    </source>
</reference>
<proteinExistence type="inferred from homology"/>
<evidence type="ECO:0000256" key="1">
    <source>
        <dbReference type="ARBA" id="ARBA00004448"/>
    </source>
</evidence>
<comment type="subcellular location">
    <subcellularLocation>
        <location evidence="9">Membrane</location>
        <topology evidence="9">Multi-pass membrane protein</topology>
    </subcellularLocation>
    <subcellularLocation>
        <location evidence="1">Mitochondrion inner membrane</location>
        <topology evidence="1">Multi-pass membrane protein</topology>
    </subcellularLocation>
</comment>
<protein>
    <recommendedName>
        <fullName evidence="11">Membrane insertase YidC/Oxa/ALB C-terminal domain-containing protein</fullName>
    </recommendedName>
</protein>
<keyword evidence="3 9" id="KW-0812">Transmembrane</keyword>
<evidence type="ECO:0000256" key="8">
    <source>
        <dbReference type="ARBA" id="ARBA00023136"/>
    </source>
</evidence>
<dbReference type="GO" id="GO:0005743">
    <property type="term" value="C:mitochondrial inner membrane"/>
    <property type="evidence" value="ECO:0007669"/>
    <property type="project" value="UniProtKB-SubCell"/>
</dbReference>
<dbReference type="Pfam" id="PF02096">
    <property type="entry name" value="60KD_IMP"/>
    <property type="match status" value="1"/>
</dbReference>
<gene>
    <name evidence="12" type="ORF">BT63DRAFT_430472</name>
</gene>
<evidence type="ECO:0000256" key="9">
    <source>
        <dbReference type="RuleBase" id="RU003945"/>
    </source>
</evidence>
<keyword evidence="4" id="KW-0999">Mitochondrion inner membrane</keyword>
<dbReference type="InterPro" id="IPR001708">
    <property type="entry name" value="YidC/ALB3/OXA1/COX18"/>
</dbReference>
<keyword evidence="7" id="KW-0496">Mitochondrion</keyword>
<evidence type="ECO:0000256" key="6">
    <source>
        <dbReference type="ARBA" id="ARBA00022989"/>
    </source>
</evidence>
<evidence type="ECO:0000313" key="12">
    <source>
        <dbReference type="EMBL" id="KAF2663285.1"/>
    </source>
</evidence>
<sequence>MLPARAIQRARSRLASSIPRQYSTLPRKSLRSSFSNPISSSGSSFAFQRLSPAAATVTLSLHTASRFRSTLAPADATPIAQPVEIHTAEPAPPTEIFQELQEFTGSTAPFEPHIGFLSDAGLDFGWGPSSMVQWLLEHVHVYSGLPWWGSLIATTVMMRLALVYPMIQSSDEAAKIKAISPAVADIRARYKDPNMDPVQRQLGMSSEMKRLYTTTGVKPWRQFVPIAGQVITSFCMFRVTRGLAEIDSIGLADGGFSWISNLLVSDPFYVLPVVMAVTMHLVGRITMYQQAPNPADATQKYLKPLALYAFPAITSVIFLVQPVVVALPMATFTVFSVIQNTTFQVPAVRRVMGLYPMLHKDALKPIPRTIVVNGRKVTTTDKAVPGVMEQKIEENLDKIGNVAGKHVSLTPDPMKAQKDHLAAAEKYHEQKRQQLLMKIKQARKQRKEV</sequence>
<dbReference type="OrthoDB" id="2148490at2759"/>
<dbReference type="EMBL" id="MU004246">
    <property type="protein sequence ID" value="KAF2663285.1"/>
    <property type="molecule type" value="Genomic_DNA"/>
</dbReference>
<dbReference type="InterPro" id="IPR028055">
    <property type="entry name" value="YidC/Oxa/ALB_C"/>
</dbReference>
<dbReference type="PANTHER" id="PTHR12428:SF66">
    <property type="entry name" value="MITOCHONDRIAL INNER MEMBRANE PROTEIN OXA1L"/>
    <property type="match status" value="1"/>
</dbReference>
<dbReference type="PANTHER" id="PTHR12428">
    <property type="entry name" value="OXA1"/>
    <property type="match status" value="1"/>
</dbReference>
<keyword evidence="6 10" id="KW-1133">Transmembrane helix</keyword>
<keyword evidence="5" id="KW-0809">Transit peptide</keyword>
<accession>A0A6A6TT97</accession>
<organism evidence="12 13">
    <name type="scientific">Microthyrium microscopicum</name>
    <dbReference type="NCBI Taxonomy" id="703497"/>
    <lineage>
        <taxon>Eukaryota</taxon>
        <taxon>Fungi</taxon>
        <taxon>Dikarya</taxon>
        <taxon>Ascomycota</taxon>
        <taxon>Pezizomycotina</taxon>
        <taxon>Dothideomycetes</taxon>
        <taxon>Dothideomycetes incertae sedis</taxon>
        <taxon>Microthyriales</taxon>
        <taxon>Microthyriaceae</taxon>
        <taxon>Microthyrium</taxon>
    </lineage>
</organism>